<accession>A0A0G3ENY5</accession>
<feature type="domain" description="Phosphatidic acid phosphatase type 2/haloperoxidase" evidence="2">
    <location>
        <begin position="55"/>
        <end position="166"/>
    </location>
</feature>
<dbReference type="KEGG" id="ptx:ABW99_05295"/>
<protein>
    <submittedName>
        <fullName evidence="3">Phosphoesterase</fullName>
    </submittedName>
</protein>
<evidence type="ECO:0000313" key="4">
    <source>
        <dbReference type="Proteomes" id="UP000036700"/>
    </source>
</evidence>
<dbReference type="InterPro" id="IPR000326">
    <property type="entry name" value="PAP2/HPO"/>
</dbReference>
<organism evidence="3 4">
    <name type="scientific">Pandoraea thiooxydans</name>
    <dbReference type="NCBI Taxonomy" id="445709"/>
    <lineage>
        <taxon>Bacteria</taxon>
        <taxon>Pseudomonadati</taxon>
        <taxon>Pseudomonadota</taxon>
        <taxon>Betaproteobacteria</taxon>
        <taxon>Burkholderiales</taxon>
        <taxon>Burkholderiaceae</taxon>
        <taxon>Pandoraea</taxon>
    </lineage>
</organism>
<keyword evidence="1" id="KW-1133">Transmembrane helix</keyword>
<reference evidence="4" key="1">
    <citation type="submission" date="2015-06" db="EMBL/GenBank/DDBJ databases">
        <authorList>
            <person name="Lim Y.L."/>
            <person name="Ee R."/>
            <person name="Yong D."/>
            <person name="How K.Y."/>
            <person name="Yin W.F."/>
            <person name="Chan K.G."/>
        </authorList>
    </citation>
    <scope>NUCLEOTIDE SEQUENCE [LARGE SCALE GENOMIC DNA]</scope>
    <source>
        <strain evidence="4">DSM 25325</strain>
    </source>
</reference>
<dbReference type="Pfam" id="PF01569">
    <property type="entry name" value="PAP2"/>
    <property type="match status" value="1"/>
</dbReference>
<dbReference type="AlphaFoldDB" id="A0A0G3ENY5"/>
<dbReference type="RefSeq" id="WP_047213438.1">
    <property type="nucleotide sequence ID" value="NZ_CP011568.3"/>
</dbReference>
<name>A0A0G3ENY5_9BURK</name>
<gene>
    <name evidence="3" type="ORF">ABW99_05295</name>
</gene>
<feature type="transmembrane region" description="Helical" evidence="1">
    <location>
        <begin position="56"/>
        <end position="78"/>
    </location>
</feature>
<feature type="transmembrane region" description="Helical" evidence="1">
    <location>
        <begin position="101"/>
        <end position="118"/>
    </location>
</feature>
<dbReference type="OrthoDB" id="9801622at2"/>
<feature type="transmembrane region" description="Helical" evidence="1">
    <location>
        <begin position="26"/>
        <end position="47"/>
    </location>
</feature>
<proteinExistence type="predicted"/>
<feature type="transmembrane region" description="Helical" evidence="1">
    <location>
        <begin position="125"/>
        <end position="145"/>
    </location>
</feature>
<dbReference type="STRING" id="445709.ABW99_05295"/>
<evidence type="ECO:0000259" key="2">
    <source>
        <dbReference type="SMART" id="SM00014"/>
    </source>
</evidence>
<sequence>MEHLNTTLFLLINAASNRPPAWLGQFSYFFAQDFIWVVPLGLVIGWLRGSTHTKQALVLAALSGLAGLLVNQLIGMVWDHPRPFVLGLGHTLIAHAPDSSFPSDHLTLIWSVAFAFVLQPRWRRIGTLALLAGLPIAWARIYVGVHFPLDMAGSLAVGVLAGSLAHALRNSLGLSTYQWMAMLYRQVCAPFIRRGWFVA</sequence>
<dbReference type="Gene3D" id="1.20.144.10">
    <property type="entry name" value="Phosphatidic acid phosphatase type 2/haloperoxidase"/>
    <property type="match status" value="1"/>
</dbReference>
<evidence type="ECO:0000313" key="3">
    <source>
        <dbReference type="EMBL" id="AKJ67729.1"/>
    </source>
</evidence>
<dbReference type="Proteomes" id="UP000036700">
    <property type="component" value="Chromosome"/>
</dbReference>
<keyword evidence="1" id="KW-0812">Transmembrane</keyword>
<dbReference type="SUPFAM" id="SSF48317">
    <property type="entry name" value="Acid phosphatase/Vanadium-dependent haloperoxidase"/>
    <property type="match status" value="1"/>
</dbReference>
<dbReference type="PATRIC" id="fig|445709.3.peg.1141"/>
<feature type="transmembrane region" description="Helical" evidence="1">
    <location>
        <begin position="151"/>
        <end position="168"/>
    </location>
</feature>
<dbReference type="EMBL" id="CP011568">
    <property type="protein sequence ID" value="AKJ67729.1"/>
    <property type="molecule type" value="Genomic_DNA"/>
</dbReference>
<keyword evidence="1" id="KW-0472">Membrane</keyword>
<dbReference type="InterPro" id="IPR036938">
    <property type="entry name" value="PAP2/HPO_sf"/>
</dbReference>
<dbReference type="GO" id="GO:0050380">
    <property type="term" value="F:undecaprenyl-diphosphatase activity"/>
    <property type="evidence" value="ECO:0007669"/>
    <property type="project" value="InterPro"/>
</dbReference>
<keyword evidence="4" id="KW-1185">Reference proteome</keyword>
<evidence type="ECO:0000256" key="1">
    <source>
        <dbReference type="SAM" id="Phobius"/>
    </source>
</evidence>
<dbReference type="CDD" id="cd03385">
    <property type="entry name" value="PAP2_BcrC_like"/>
    <property type="match status" value="1"/>
</dbReference>
<dbReference type="SMART" id="SM00014">
    <property type="entry name" value="acidPPc"/>
    <property type="match status" value="1"/>
</dbReference>
<dbReference type="GO" id="GO:0005886">
    <property type="term" value="C:plasma membrane"/>
    <property type="evidence" value="ECO:0007669"/>
    <property type="project" value="InterPro"/>
</dbReference>
<dbReference type="InterPro" id="IPR033879">
    <property type="entry name" value="UPP_Pase"/>
</dbReference>